<evidence type="ECO:0000256" key="5">
    <source>
        <dbReference type="ARBA" id="ARBA00052218"/>
    </source>
</evidence>
<evidence type="ECO:0000256" key="10">
    <source>
        <dbReference type="ARBA" id="ARBA00075110"/>
    </source>
</evidence>
<evidence type="ECO:0000256" key="14">
    <source>
        <dbReference type="SAM" id="Phobius"/>
    </source>
</evidence>
<sequence>MLSIVVLAALIWWGGRVLGLGRNLRLGLLGVLYLAILAVHLTLPETAPLRVGTGGSVAPWLVLAGMVVLVLAYRHVLRRLRSRAQPDEDAEEGAQPRPDKFSESELDRYARHIVLRELGGPGQKKLRKARVLVIGAGGLGAPALQYLAAAGVGTIGVIDDDLVENANLQRQVIHRDQDIGMPKVFSAQAAMEAQNPYVTVRPYHRRLDAEIAADLFGDYDLILDGTDNFETRYLANRTAVALGKPLISGALSQWEGQISLFHPTAGGPCYQCIFPEAPAAGLAPSCSEAGVVGPLPGVVGAMMALEAIKAITGAGQTLQGEMLIYDGLYSESRKITLSQRSDCPICAGGAEAGDDSSKEAGAPHSDAEAT</sequence>
<dbReference type="GO" id="GO:0005524">
    <property type="term" value="F:ATP binding"/>
    <property type="evidence" value="ECO:0007669"/>
    <property type="project" value="UniProtKB-KW"/>
</dbReference>
<evidence type="ECO:0000256" key="2">
    <source>
        <dbReference type="ARBA" id="ARBA00022679"/>
    </source>
</evidence>
<comment type="similarity">
    <text evidence="1">Belongs to the HesA/MoeB/ThiF family.</text>
</comment>
<comment type="function">
    <text evidence="6">Catalyzes the adenylation by ATP of the carboxyl group of the C-terminal glycine of sulfur carrier protein MoaD.</text>
</comment>
<evidence type="ECO:0000259" key="15">
    <source>
        <dbReference type="Pfam" id="PF00899"/>
    </source>
</evidence>
<reference evidence="16 17" key="1">
    <citation type="journal article" date="2017" name="Front. Microbiol.">
        <title>Phaeobacter piscinae sp. nov., a species of the Roseobacter group and potential aquaculture probiont.</title>
        <authorList>
            <person name="Sonnenschein E.C."/>
            <person name="Phippen C.B.W."/>
            <person name="Nielsen K.F."/>
            <person name="Mateiu R.V."/>
            <person name="Melchiorsen J."/>
            <person name="Gram L."/>
            <person name="Overmann J."/>
            <person name="Freese H.M."/>
        </authorList>
    </citation>
    <scope>NUCLEOTIDE SEQUENCE [LARGE SCALE GENOMIC DNA]</scope>
    <source>
        <strain evidence="16 17">P13</strain>
    </source>
</reference>
<dbReference type="GO" id="GO:0004792">
    <property type="term" value="F:thiosulfate-cyanide sulfurtransferase activity"/>
    <property type="evidence" value="ECO:0007669"/>
    <property type="project" value="TreeGrafter"/>
</dbReference>
<gene>
    <name evidence="16" type="primary">moeB</name>
    <name evidence="16" type="ORF">PhaeoP13_02440</name>
</gene>
<feature type="region of interest" description="Disordered" evidence="13">
    <location>
        <begin position="348"/>
        <end position="370"/>
    </location>
</feature>
<organism evidence="16 17">
    <name type="scientific">Phaeobacter piscinae</name>
    <dbReference type="NCBI Taxonomy" id="1580596"/>
    <lineage>
        <taxon>Bacteria</taxon>
        <taxon>Pseudomonadati</taxon>
        <taxon>Pseudomonadota</taxon>
        <taxon>Alphaproteobacteria</taxon>
        <taxon>Rhodobacterales</taxon>
        <taxon>Roseobacteraceae</taxon>
        <taxon>Phaeobacter</taxon>
    </lineage>
</organism>
<evidence type="ECO:0000256" key="8">
    <source>
        <dbReference type="ARBA" id="ARBA00066884"/>
    </source>
</evidence>
<evidence type="ECO:0000256" key="1">
    <source>
        <dbReference type="ARBA" id="ARBA00009919"/>
    </source>
</evidence>
<evidence type="ECO:0000256" key="3">
    <source>
        <dbReference type="ARBA" id="ARBA00022741"/>
    </source>
</evidence>
<evidence type="ECO:0000256" key="4">
    <source>
        <dbReference type="ARBA" id="ARBA00022840"/>
    </source>
</evidence>
<feature type="transmembrane region" description="Helical" evidence="14">
    <location>
        <begin position="55"/>
        <end position="73"/>
    </location>
</feature>
<dbReference type="PANTHER" id="PTHR10953">
    <property type="entry name" value="UBIQUITIN-ACTIVATING ENZYME E1"/>
    <property type="match status" value="1"/>
</dbReference>
<evidence type="ECO:0000256" key="6">
    <source>
        <dbReference type="ARBA" id="ARBA00055169"/>
    </source>
</evidence>
<evidence type="ECO:0000256" key="7">
    <source>
        <dbReference type="ARBA" id="ARBA00063809"/>
    </source>
</evidence>
<keyword evidence="14" id="KW-0472">Membrane</keyword>
<dbReference type="EMBL" id="CP010767">
    <property type="protein sequence ID" value="ATG44354.1"/>
    <property type="molecule type" value="Genomic_DNA"/>
</dbReference>
<accession>A0AAN1LBE7</accession>
<keyword evidence="3" id="KW-0547">Nucleotide-binding</keyword>
<keyword evidence="14" id="KW-1133">Transmembrane helix</keyword>
<dbReference type="NCBIfam" id="NF004281">
    <property type="entry name" value="PRK05690.1"/>
    <property type="match status" value="1"/>
</dbReference>
<dbReference type="PANTHER" id="PTHR10953:SF102">
    <property type="entry name" value="ADENYLYLTRANSFERASE AND SULFURTRANSFERASE MOCS3"/>
    <property type="match status" value="1"/>
</dbReference>
<feature type="transmembrane region" description="Helical" evidence="14">
    <location>
        <begin position="26"/>
        <end position="43"/>
    </location>
</feature>
<protein>
    <recommendedName>
        <fullName evidence="9">Molybdopterin-synthase adenylyltransferase</fullName>
        <ecNumber evidence="8">2.7.7.80</ecNumber>
    </recommendedName>
    <alternativeName>
        <fullName evidence="12">MoaD protein adenylase</fullName>
    </alternativeName>
    <alternativeName>
        <fullName evidence="10">Molybdopterin-converting factor subunit 1 adenylase</fullName>
    </alternativeName>
    <alternativeName>
        <fullName evidence="11">Sulfur carrier protein MoaD adenylyltransferase</fullName>
    </alternativeName>
</protein>
<proteinExistence type="inferred from homology"/>
<dbReference type="EC" id="2.7.7.80" evidence="8"/>
<dbReference type="AlphaFoldDB" id="A0AAN1LBE7"/>
<dbReference type="CDD" id="cd00757">
    <property type="entry name" value="ThiF_MoeB_HesA_family"/>
    <property type="match status" value="1"/>
</dbReference>
<evidence type="ECO:0000256" key="13">
    <source>
        <dbReference type="SAM" id="MobiDB-lite"/>
    </source>
</evidence>
<dbReference type="GO" id="GO:0008641">
    <property type="term" value="F:ubiquitin-like modifier activating enzyme activity"/>
    <property type="evidence" value="ECO:0007669"/>
    <property type="project" value="InterPro"/>
</dbReference>
<evidence type="ECO:0000313" key="17">
    <source>
        <dbReference type="Proteomes" id="UP000218606"/>
    </source>
</evidence>
<dbReference type="RefSeq" id="WP_096872191.1">
    <property type="nucleotide sequence ID" value="NZ_CP010715.1"/>
</dbReference>
<evidence type="ECO:0000256" key="9">
    <source>
        <dbReference type="ARBA" id="ARBA00073635"/>
    </source>
</evidence>
<evidence type="ECO:0000256" key="12">
    <source>
        <dbReference type="ARBA" id="ARBA00078531"/>
    </source>
</evidence>
<evidence type="ECO:0000313" key="16">
    <source>
        <dbReference type="EMBL" id="ATG44354.1"/>
    </source>
</evidence>
<dbReference type="GO" id="GO:0008146">
    <property type="term" value="F:sulfotransferase activity"/>
    <property type="evidence" value="ECO:0007669"/>
    <property type="project" value="TreeGrafter"/>
</dbReference>
<dbReference type="Gene3D" id="3.40.50.720">
    <property type="entry name" value="NAD(P)-binding Rossmann-like Domain"/>
    <property type="match status" value="1"/>
</dbReference>
<dbReference type="InterPro" id="IPR035985">
    <property type="entry name" value="Ubiquitin-activating_enz"/>
</dbReference>
<dbReference type="InterPro" id="IPR045886">
    <property type="entry name" value="ThiF/MoeB/HesA"/>
</dbReference>
<name>A0AAN1LBE7_9RHOB</name>
<dbReference type="InterPro" id="IPR000594">
    <property type="entry name" value="ThiF_NAD_FAD-bd"/>
</dbReference>
<dbReference type="Pfam" id="PF00899">
    <property type="entry name" value="ThiF"/>
    <property type="match status" value="1"/>
</dbReference>
<dbReference type="FunFam" id="3.40.50.720:FF:000033">
    <property type="entry name" value="Adenylyltransferase and sulfurtransferase MOCS3"/>
    <property type="match status" value="1"/>
</dbReference>
<keyword evidence="14" id="KW-0812">Transmembrane</keyword>
<keyword evidence="2" id="KW-0808">Transferase</keyword>
<dbReference type="GO" id="GO:0005829">
    <property type="term" value="C:cytosol"/>
    <property type="evidence" value="ECO:0007669"/>
    <property type="project" value="TreeGrafter"/>
</dbReference>
<feature type="domain" description="THIF-type NAD/FAD binding fold" evidence="15">
    <location>
        <begin position="109"/>
        <end position="344"/>
    </location>
</feature>
<comment type="catalytic activity">
    <reaction evidence="5">
        <text>[molybdopterin-synthase sulfur-carrier protein]-C-terminal Gly-Gly + ATP + H(+) = [molybdopterin-synthase sulfur-carrier protein]-C-terminal Gly-Gly-AMP + diphosphate</text>
        <dbReference type="Rhea" id="RHEA:43616"/>
        <dbReference type="Rhea" id="RHEA-COMP:12159"/>
        <dbReference type="Rhea" id="RHEA-COMP:12202"/>
        <dbReference type="ChEBI" id="CHEBI:15378"/>
        <dbReference type="ChEBI" id="CHEBI:30616"/>
        <dbReference type="ChEBI" id="CHEBI:33019"/>
        <dbReference type="ChEBI" id="CHEBI:90618"/>
        <dbReference type="ChEBI" id="CHEBI:90778"/>
        <dbReference type="EC" id="2.7.7.80"/>
    </reaction>
</comment>
<evidence type="ECO:0000256" key="11">
    <source>
        <dbReference type="ARBA" id="ARBA00075328"/>
    </source>
</evidence>
<keyword evidence="4" id="KW-0067">ATP-binding</keyword>
<dbReference type="GO" id="GO:0061605">
    <property type="term" value="F:molybdopterin-synthase adenylyltransferase activity"/>
    <property type="evidence" value="ECO:0007669"/>
    <property type="project" value="UniProtKB-EC"/>
</dbReference>
<dbReference type="Proteomes" id="UP000218606">
    <property type="component" value="Chromosome"/>
</dbReference>
<dbReference type="SUPFAM" id="SSF69572">
    <property type="entry name" value="Activating enzymes of the ubiquitin-like proteins"/>
    <property type="match status" value="1"/>
</dbReference>
<comment type="subunit">
    <text evidence="7">Homodimer. Forms a stable heterotetrameric complex of 2 MoeB and 2 MoaD during adenylation of MoaD.</text>
</comment>